<dbReference type="GO" id="GO:0008270">
    <property type="term" value="F:zinc ion binding"/>
    <property type="evidence" value="ECO:0007669"/>
    <property type="project" value="UniProtKB-UniRule"/>
</dbReference>
<dbReference type="AlphaFoldDB" id="A0A977PJY2"/>
<feature type="zinc finger region" description="C4-type" evidence="5">
    <location>
        <begin position="24"/>
        <end position="46"/>
    </location>
</feature>
<dbReference type="GO" id="GO:1990904">
    <property type="term" value="C:ribonucleoprotein complex"/>
    <property type="evidence" value="ECO:0007669"/>
    <property type="project" value="UniProtKB-KW"/>
</dbReference>
<dbReference type="PROSITE" id="PS01168">
    <property type="entry name" value="RIBOSOMAL_S27E"/>
    <property type="match status" value="1"/>
</dbReference>
<dbReference type="HAMAP" id="MF_00371">
    <property type="entry name" value="Ribosomal_eS27"/>
    <property type="match status" value="1"/>
</dbReference>
<keyword evidence="2 5" id="KW-0862">Zinc</keyword>
<comment type="cofactor">
    <cofactor evidence="5 6">
        <name>Zn(2+)</name>
        <dbReference type="ChEBI" id="CHEBI:29105"/>
    </cofactor>
    <text evidence="5 6">Binds 1 zinc ion per subunit.</text>
</comment>
<dbReference type="InterPro" id="IPR023407">
    <property type="entry name" value="Ribosomal_eS27_Zn-bd_dom_sf"/>
</dbReference>
<keyword evidence="8" id="KW-1185">Reference proteome</keyword>
<protein>
    <recommendedName>
        <fullName evidence="5">Small ribosomal subunit protein eS27</fullName>
    </recommendedName>
</protein>
<comment type="similarity">
    <text evidence="1 5 6">Belongs to the eukaryotic ribosomal protein eS27 family.</text>
</comment>
<dbReference type="GO" id="GO:0006412">
    <property type="term" value="P:translation"/>
    <property type="evidence" value="ECO:0007669"/>
    <property type="project" value="UniProtKB-UniRule"/>
</dbReference>
<dbReference type="KEGG" id="ipc:IPA_03215"/>
<keyword evidence="5 6" id="KW-0479">Metal-binding</keyword>
<reference evidence="7" key="1">
    <citation type="submission" date="2013-11" db="EMBL/GenBank/DDBJ databases">
        <title>Comparative genomics of Ignicoccus.</title>
        <authorList>
            <person name="Podar M."/>
        </authorList>
    </citation>
    <scope>NUCLEOTIDE SEQUENCE</scope>
    <source>
        <strain evidence="7">DSM 13166</strain>
    </source>
</reference>
<feature type="binding site" evidence="5">
    <location>
        <position position="27"/>
    </location>
    <ligand>
        <name>Zn(2+)</name>
        <dbReference type="ChEBI" id="CHEBI:29105"/>
    </ligand>
</feature>
<dbReference type="NCBIfam" id="NF001629">
    <property type="entry name" value="PRK00415.1"/>
    <property type="match status" value="1"/>
</dbReference>
<dbReference type="Pfam" id="PF01667">
    <property type="entry name" value="Ribosomal_S27e"/>
    <property type="match status" value="1"/>
</dbReference>
<gene>
    <name evidence="5" type="primary">rps27e</name>
    <name evidence="7" type="ORF">IPA_03215</name>
</gene>
<evidence type="ECO:0000313" key="8">
    <source>
        <dbReference type="Proteomes" id="UP001063698"/>
    </source>
</evidence>
<accession>A0A977PJY2</accession>
<keyword evidence="5 6" id="KW-0863">Zinc-finger</keyword>
<evidence type="ECO:0000256" key="6">
    <source>
        <dbReference type="RuleBase" id="RU000671"/>
    </source>
</evidence>
<dbReference type="GO" id="GO:0003735">
    <property type="term" value="F:structural constituent of ribosome"/>
    <property type="evidence" value="ECO:0007669"/>
    <property type="project" value="InterPro"/>
</dbReference>
<dbReference type="GO" id="GO:0005840">
    <property type="term" value="C:ribosome"/>
    <property type="evidence" value="ECO:0007669"/>
    <property type="project" value="UniProtKB-KW"/>
</dbReference>
<organism evidence="7 8">
    <name type="scientific">Ignicoccus pacificus DSM 13166</name>
    <dbReference type="NCBI Taxonomy" id="940294"/>
    <lineage>
        <taxon>Archaea</taxon>
        <taxon>Thermoproteota</taxon>
        <taxon>Thermoprotei</taxon>
        <taxon>Desulfurococcales</taxon>
        <taxon>Desulfurococcaceae</taxon>
        <taxon>Ignicoccus</taxon>
    </lineage>
</organism>
<feature type="binding site" evidence="5">
    <location>
        <position position="24"/>
    </location>
    <ligand>
        <name>Zn(2+)</name>
        <dbReference type="ChEBI" id="CHEBI:29105"/>
    </ligand>
</feature>
<dbReference type="InterPro" id="IPR011332">
    <property type="entry name" value="Ribosomal_zn-bd"/>
</dbReference>
<dbReference type="PANTHER" id="PTHR11594">
    <property type="entry name" value="40S RIBOSOMAL PROTEIN S27"/>
    <property type="match status" value="1"/>
</dbReference>
<proteinExistence type="inferred from homology"/>
<keyword evidence="3 5" id="KW-0689">Ribosomal protein</keyword>
<evidence type="ECO:0000256" key="2">
    <source>
        <dbReference type="ARBA" id="ARBA00022833"/>
    </source>
</evidence>
<evidence type="ECO:0000313" key="7">
    <source>
        <dbReference type="EMBL" id="UXD21348.1"/>
    </source>
</evidence>
<sequence length="69" mass="7761">MPRKRKLYKILTPEPRSRFIKVRCPTCGNEQVVFSHATYPASCLMCGTKLVEPTGGKARILGELVKILE</sequence>
<feature type="binding site" evidence="5">
    <location>
        <position position="43"/>
    </location>
    <ligand>
        <name>Zn(2+)</name>
        <dbReference type="ChEBI" id="CHEBI:29105"/>
    </ligand>
</feature>
<evidence type="ECO:0000256" key="3">
    <source>
        <dbReference type="ARBA" id="ARBA00022980"/>
    </source>
</evidence>
<dbReference type="Proteomes" id="UP001063698">
    <property type="component" value="Chromosome"/>
</dbReference>
<feature type="binding site" evidence="5">
    <location>
        <position position="46"/>
    </location>
    <ligand>
        <name>Zn(2+)</name>
        <dbReference type="ChEBI" id="CHEBI:29105"/>
    </ligand>
</feature>
<evidence type="ECO:0000256" key="1">
    <source>
        <dbReference type="ARBA" id="ARBA00010919"/>
    </source>
</evidence>
<comment type="subunit">
    <text evidence="5">Part of the 30S ribosomal subunit.</text>
</comment>
<name>A0A977PJY2_9CREN</name>
<evidence type="ECO:0000256" key="5">
    <source>
        <dbReference type="HAMAP-Rule" id="MF_00371"/>
    </source>
</evidence>
<keyword evidence="4 5" id="KW-0687">Ribonucleoprotein</keyword>
<dbReference type="SUPFAM" id="SSF57829">
    <property type="entry name" value="Zn-binding ribosomal proteins"/>
    <property type="match status" value="1"/>
</dbReference>
<dbReference type="EMBL" id="CP006868">
    <property type="protein sequence ID" value="UXD21348.1"/>
    <property type="molecule type" value="Genomic_DNA"/>
</dbReference>
<dbReference type="Gene3D" id="2.20.25.100">
    <property type="entry name" value="Zn-binding ribosomal proteins"/>
    <property type="match status" value="1"/>
</dbReference>
<evidence type="ECO:0000256" key="4">
    <source>
        <dbReference type="ARBA" id="ARBA00023274"/>
    </source>
</evidence>
<dbReference type="InterPro" id="IPR000592">
    <property type="entry name" value="Ribosomal_eS27"/>
</dbReference>